<dbReference type="InterPro" id="IPR012347">
    <property type="entry name" value="Ferritin-like"/>
</dbReference>
<organism evidence="1 2">
    <name type="scientific">Actinacidiphila oryziradicis</name>
    <dbReference type="NCBI Taxonomy" id="2571141"/>
    <lineage>
        <taxon>Bacteria</taxon>
        <taxon>Bacillati</taxon>
        <taxon>Actinomycetota</taxon>
        <taxon>Actinomycetes</taxon>
        <taxon>Kitasatosporales</taxon>
        <taxon>Streptomycetaceae</taxon>
        <taxon>Actinacidiphila</taxon>
    </lineage>
</organism>
<dbReference type="OrthoDB" id="4332356at2"/>
<dbReference type="EMBL" id="SUMC01000240">
    <property type="protein sequence ID" value="TJZ93684.1"/>
    <property type="molecule type" value="Genomic_DNA"/>
</dbReference>
<gene>
    <name evidence="1" type="ORF">FCI23_54160</name>
</gene>
<dbReference type="Gene3D" id="1.20.1260.10">
    <property type="match status" value="1"/>
</dbReference>
<evidence type="ECO:0000313" key="1">
    <source>
        <dbReference type="EMBL" id="TJZ93684.1"/>
    </source>
</evidence>
<dbReference type="AlphaFoldDB" id="A0A4U0RZ74"/>
<dbReference type="Proteomes" id="UP000305778">
    <property type="component" value="Unassembled WGS sequence"/>
</dbReference>
<keyword evidence="2" id="KW-1185">Reference proteome</keyword>
<comment type="caution">
    <text evidence="1">The sequence shown here is derived from an EMBL/GenBank/DDBJ whole genome shotgun (WGS) entry which is preliminary data.</text>
</comment>
<dbReference type="RefSeq" id="WP_136731559.1">
    <property type="nucleotide sequence ID" value="NZ_SUMC01000240.1"/>
</dbReference>
<protein>
    <submittedName>
        <fullName evidence="1">Uncharacterized protein</fullName>
    </submittedName>
</protein>
<proteinExistence type="predicted"/>
<accession>A0A4U0RZ74</accession>
<evidence type="ECO:0000313" key="2">
    <source>
        <dbReference type="Proteomes" id="UP000305778"/>
    </source>
</evidence>
<sequence>MAETTDLLVPALRDVRDAQASVVDSFQAHIAVTPAGKYRRILERHIADAQDHVSSIDEHVEQLRPHDPLRDALDGVRDFAGQATRAARLPFDVAMAVPVGALWGRRRAPERQLLKNAEDEYAITAMAVATCRAGESIARETDDAAGAELLGSIRRHDEELLQTLGGSLAEHAGAVVAAANGGRSAERVGSTGAAQAVRAGWSRLQETVAGAIRWLPGVTRMWRELKGAAVAEDELPISGYGELTAVEVTGRLRHLSQADLATVEGYERAHAGRSTILNKIVDLRGDEPWPGYDSMNADEIRTLMHVADADLAQQVLDYERRHQERTTITTAAERITI</sequence>
<reference evidence="1 2" key="1">
    <citation type="submission" date="2019-04" db="EMBL/GenBank/DDBJ databases">
        <title>Streptomyces oryziradicis sp. nov., a novel actinomycete isolated from rhizosphere soil of rice (Oryza sativa L.).</title>
        <authorList>
            <person name="Li C."/>
        </authorList>
    </citation>
    <scope>NUCLEOTIDE SEQUENCE [LARGE SCALE GENOMIC DNA]</scope>
    <source>
        <strain evidence="1 2">NEAU-C40</strain>
    </source>
</reference>
<name>A0A4U0RZ74_9ACTN</name>